<dbReference type="GO" id="GO:0043565">
    <property type="term" value="F:sequence-specific DNA binding"/>
    <property type="evidence" value="ECO:0007669"/>
    <property type="project" value="InterPro"/>
</dbReference>
<dbReference type="SUPFAM" id="SSF46689">
    <property type="entry name" value="Homeodomain-like"/>
    <property type="match status" value="2"/>
</dbReference>
<keyword evidence="1" id="KW-0805">Transcription regulation</keyword>
<gene>
    <name evidence="6" type="ORF">IDH41_10545</name>
</gene>
<keyword evidence="7" id="KW-1185">Reference proteome</keyword>
<dbReference type="InterPro" id="IPR009057">
    <property type="entry name" value="Homeodomain-like_sf"/>
</dbReference>
<dbReference type="InterPro" id="IPR003313">
    <property type="entry name" value="AraC-bd"/>
</dbReference>
<dbReference type="GO" id="GO:0003700">
    <property type="term" value="F:DNA-binding transcription factor activity"/>
    <property type="evidence" value="ECO:0007669"/>
    <property type="project" value="InterPro"/>
</dbReference>
<dbReference type="SMART" id="SM00342">
    <property type="entry name" value="HTH_ARAC"/>
    <property type="match status" value="1"/>
</dbReference>
<dbReference type="PRINTS" id="PR00032">
    <property type="entry name" value="HTHARAC"/>
</dbReference>
<protein>
    <submittedName>
        <fullName evidence="6">Helix-turn-helix transcriptional regulator</fullName>
    </submittedName>
</protein>
<dbReference type="EMBL" id="JACXIY010000013">
    <property type="protein sequence ID" value="MBD2869018.1"/>
    <property type="molecule type" value="Genomic_DNA"/>
</dbReference>
<dbReference type="SUPFAM" id="SSF51215">
    <property type="entry name" value="Regulatory protein AraC"/>
    <property type="match status" value="1"/>
</dbReference>
<evidence type="ECO:0000313" key="7">
    <source>
        <dbReference type="Proteomes" id="UP000632125"/>
    </source>
</evidence>
<keyword evidence="3" id="KW-0010">Activator</keyword>
<dbReference type="PANTHER" id="PTHR46796">
    <property type="entry name" value="HTH-TYPE TRANSCRIPTIONAL ACTIVATOR RHAS-RELATED"/>
    <property type="match status" value="1"/>
</dbReference>
<proteinExistence type="predicted"/>
<dbReference type="Pfam" id="PF12833">
    <property type="entry name" value="HTH_18"/>
    <property type="match status" value="1"/>
</dbReference>
<dbReference type="InterPro" id="IPR020449">
    <property type="entry name" value="Tscrpt_reg_AraC-type_HTH"/>
</dbReference>
<dbReference type="RefSeq" id="WP_190860785.1">
    <property type="nucleotide sequence ID" value="NZ_JACXIY010000013.1"/>
</dbReference>
<dbReference type="AlphaFoldDB" id="A0A927CLY6"/>
<sequence>MLPGLYPSLADSLQNQFYFAFEWERAPDWNFTEYQIPAMTIWHILDGYRALHVRDEQLLLQPGDLLVLPNQSVITTRHAETKGPSRPFHYLSLGLQFTIGAREWPELYGIPIRMRPDGREELVPWLELWRQLARRYALQLRSPASDAAALAAASSATEYLEWGARYGAWLAGLNRIVQPFMAEPEPRTDERLFRICSFIQAHYAAPLTAKEIARYACLSEGHLRAIFRRSLHMSPYQYVLHTRLTKAKQLLITSNQTLLEIAAAVGFDDVSHFISLFKRKIGATPAQYRKKANWSV</sequence>
<dbReference type="InterPro" id="IPR037923">
    <property type="entry name" value="HTH-like"/>
</dbReference>
<evidence type="ECO:0000259" key="5">
    <source>
        <dbReference type="PROSITE" id="PS01124"/>
    </source>
</evidence>
<name>A0A927CLY6_9BACL</name>
<evidence type="ECO:0000256" key="3">
    <source>
        <dbReference type="ARBA" id="ARBA00023159"/>
    </source>
</evidence>
<dbReference type="Gene3D" id="1.10.10.60">
    <property type="entry name" value="Homeodomain-like"/>
    <property type="match status" value="2"/>
</dbReference>
<organism evidence="6 7">
    <name type="scientific">Paenibacillus arenilitoris</name>
    <dbReference type="NCBI Taxonomy" id="2772299"/>
    <lineage>
        <taxon>Bacteria</taxon>
        <taxon>Bacillati</taxon>
        <taxon>Bacillota</taxon>
        <taxon>Bacilli</taxon>
        <taxon>Bacillales</taxon>
        <taxon>Paenibacillaceae</taxon>
        <taxon>Paenibacillus</taxon>
    </lineage>
</organism>
<evidence type="ECO:0000256" key="1">
    <source>
        <dbReference type="ARBA" id="ARBA00023015"/>
    </source>
</evidence>
<dbReference type="InterPro" id="IPR018062">
    <property type="entry name" value="HTH_AraC-typ_CS"/>
</dbReference>
<dbReference type="PROSITE" id="PS01124">
    <property type="entry name" value="HTH_ARAC_FAMILY_2"/>
    <property type="match status" value="1"/>
</dbReference>
<evidence type="ECO:0000256" key="2">
    <source>
        <dbReference type="ARBA" id="ARBA00023125"/>
    </source>
</evidence>
<reference evidence="6" key="1">
    <citation type="submission" date="2020-09" db="EMBL/GenBank/DDBJ databases">
        <title>A novel bacterium of genus Paenibacillus, isolated from South China Sea.</title>
        <authorList>
            <person name="Huang H."/>
            <person name="Mo K."/>
            <person name="Hu Y."/>
        </authorList>
    </citation>
    <scope>NUCLEOTIDE SEQUENCE</scope>
    <source>
        <strain evidence="6">IB182493</strain>
    </source>
</reference>
<comment type="caution">
    <text evidence="6">The sequence shown here is derived from an EMBL/GenBank/DDBJ whole genome shotgun (WGS) entry which is preliminary data.</text>
</comment>
<keyword evidence="2" id="KW-0238">DNA-binding</keyword>
<dbReference type="InterPro" id="IPR018060">
    <property type="entry name" value="HTH_AraC"/>
</dbReference>
<accession>A0A927CLY6</accession>
<dbReference type="Pfam" id="PF02311">
    <property type="entry name" value="AraC_binding"/>
    <property type="match status" value="1"/>
</dbReference>
<evidence type="ECO:0000256" key="4">
    <source>
        <dbReference type="ARBA" id="ARBA00023163"/>
    </source>
</evidence>
<feature type="domain" description="HTH araC/xylS-type" evidence="5">
    <location>
        <begin position="193"/>
        <end position="291"/>
    </location>
</feature>
<dbReference type="InterPro" id="IPR050204">
    <property type="entry name" value="AraC_XylS_family_regulators"/>
</dbReference>
<dbReference type="Proteomes" id="UP000632125">
    <property type="component" value="Unassembled WGS sequence"/>
</dbReference>
<keyword evidence="4" id="KW-0804">Transcription</keyword>
<dbReference type="PROSITE" id="PS00041">
    <property type="entry name" value="HTH_ARAC_FAMILY_1"/>
    <property type="match status" value="1"/>
</dbReference>
<evidence type="ECO:0000313" key="6">
    <source>
        <dbReference type="EMBL" id="MBD2869018.1"/>
    </source>
</evidence>